<dbReference type="Pfam" id="PF02607">
    <property type="entry name" value="B12-binding_2"/>
    <property type="match status" value="1"/>
</dbReference>
<dbReference type="InterPro" id="IPR006158">
    <property type="entry name" value="Cobalamin-bd"/>
</dbReference>
<dbReference type="EMBL" id="LVYK01000059">
    <property type="protein sequence ID" value="RAS71724.1"/>
    <property type="molecule type" value="Genomic_DNA"/>
</dbReference>
<sequence>MPEKYIELPSLLLSGNQEEAWKLLSDVKNSGQESLYIYEELVAKAMGHIGYLWEKNEVTVADEHLATSTCEFILARYQWEKLKEQEILPKNQKAMFLCLQHEQHHLGLKMACNLFEESGWETRFMGPNLPLEYATTAAKEWKPDVISLSFSIIYHAEQLREYIEELESLPNNPIVIVGGRLISQYSFASHTSERTVLISSLTETQNWINHYPQGVETSVS</sequence>
<dbReference type="InterPro" id="IPR036594">
    <property type="entry name" value="Meth_synthase_dom"/>
</dbReference>
<dbReference type="RefSeq" id="WP_111924309.1">
    <property type="nucleotide sequence ID" value="NZ_LVYK01000059.1"/>
</dbReference>
<dbReference type="AlphaFoldDB" id="A0AAX1Q1G2"/>
<evidence type="ECO:0000313" key="2">
    <source>
        <dbReference type="EMBL" id="RAS71724.1"/>
    </source>
</evidence>
<accession>A0AAX1Q1G2</accession>
<evidence type="ECO:0000259" key="1">
    <source>
        <dbReference type="PROSITE" id="PS51332"/>
    </source>
</evidence>
<organism evidence="2 3">
    <name type="scientific">Priestia endophytica</name>
    <dbReference type="NCBI Taxonomy" id="135735"/>
    <lineage>
        <taxon>Bacteria</taxon>
        <taxon>Bacillati</taxon>
        <taxon>Bacillota</taxon>
        <taxon>Bacilli</taxon>
        <taxon>Bacillales</taxon>
        <taxon>Bacillaceae</taxon>
        <taxon>Priestia</taxon>
    </lineage>
</organism>
<dbReference type="GO" id="GO:0031419">
    <property type="term" value="F:cobalamin binding"/>
    <property type="evidence" value="ECO:0007669"/>
    <property type="project" value="InterPro"/>
</dbReference>
<comment type="caution">
    <text evidence="2">The sequence shown here is derived from an EMBL/GenBank/DDBJ whole genome shotgun (WGS) entry which is preliminary data.</text>
</comment>
<dbReference type="Proteomes" id="UP000250174">
    <property type="component" value="Unassembled WGS sequence"/>
</dbReference>
<protein>
    <submittedName>
        <fullName evidence="2">Cobalamin-binding protein</fullName>
    </submittedName>
</protein>
<dbReference type="PROSITE" id="PS51332">
    <property type="entry name" value="B12_BINDING"/>
    <property type="match status" value="1"/>
</dbReference>
<dbReference type="GO" id="GO:0046872">
    <property type="term" value="F:metal ion binding"/>
    <property type="evidence" value="ECO:0007669"/>
    <property type="project" value="InterPro"/>
</dbReference>
<proteinExistence type="predicted"/>
<dbReference type="InterPro" id="IPR036724">
    <property type="entry name" value="Cobalamin-bd_sf"/>
</dbReference>
<reference evidence="2 3" key="1">
    <citation type="submission" date="2016-03" db="EMBL/GenBank/DDBJ databases">
        <title>Comparison of Bacillus endophyticus and B. anthracis characteristics using whole genome sequence analysis and microbiological techniques.</title>
        <authorList>
            <person name="Lekota K.E."/>
            <person name="Mafofo J."/>
            <person name="Rees J."/>
            <person name="Muchadeyi F.C."/>
            <person name="Madoroba E."/>
            <person name="Van Heerden H."/>
        </authorList>
    </citation>
    <scope>NUCLEOTIDE SEQUENCE [LARGE SCALE GENOMIC DNA]</scope>
    <source>
        <strain evidence="2 3">3631_10C</strain>
    </source>
</reference>
<dbReference type="Pfam" id="PF02310">
    <property type="entry name" value="B12-binding"/>
    <property type="match status" value="1"/>
</dbReference>
<dbReference type="Gene3D" id="1.10.1240.10">
    <property type="entry name" value="Methionine synthase domain"/>
    <property type="match status" value="1"/>
</dbReference>
<dbReference type="Gene3D" id="3.40.50.280">
    <property type="entry name" value="Cobalamin-binding domain"/>
    <property type="match status" value="1"/>
</dbReference>
<dbReference type="CDD" id="cd02065">
    <property type="entry name" value="B12-binding_like"/>
    <property type="match status" value="1"/>
</dbReference>
<gene>
    <name evidence="2" type="ORF">A3864_21820</name>
</gene>
<feature type="domain" description="B12-binding" evidence="1">
    <location>
        <begin position="91"/>
        <end position="218"/>
    </location>
</feature>
<dbReference type="SUPFAM" id="SSF52242">
    <property type="entry name" value="Cobalamin (vitamin B12)-binding domain"/>
    <property type="match status" value="1"/>
</dbReference>
<name>A0AAX1Q1G2_9BACI</name>
<dbReference type="InterPro" id="IPR003759">
    <property type="entry name" value="Cbl-bd_cap"/>
</dbReference>
<evidence type="ECO:0000313" key="3">
    <source>
        <dbReference type="Proteomes" id="UP000250174"/>
    </source>
</evidence>